<dbReference type="PANTHER" id="PTHR10443">
    <property type="entry name" value="MICROSOMAL DIPEPTIDASE"/>
    <property type="match status" value="1"/>
</dbReference>
<evidence type="ECO:0000256" key="1">
    <source>
        <dbReference type="SAM" id="SignalP"/>
    </source>
</evidence>
<proteinExistence type="predicted"/>
<name>A0A517Z7C0_9PLAN</name>
<keyword evidence="1" id="KW-0732">Signal</keyword>
<feature type="signal peptide" evidence="1">
    <location>
        <begin position="1"/>
        <end position="29"/>
    </location>
</feature>
<dbReference type="InterPro" id="IPR008257">
    <property type="entry name" value="Pept_M19"/>
</dbReference>
<dbReference type="RefSeq" id="WP_145369659.1">
    <property type="nucleotide sequence ID" value="NZ_CP036275.1"/>
</dbReference>
<dbReference type="InterPro" id="IPR006311">
    <property type="entry name" value="TAT_signal"/>
</dbReference>
<evidence type="ECO:0000313" key="3">
    <source>
        <dbReference type="Proteomes" id="UP000320496"/>
    </source>
</evidence>
<gene>
    <name evidence="2" type="ORF">Mal4_26970</name>
</gene>
<dbReference type="AlphaFoldDB" id="A0A517Z7C0"/>
<dbReference type="Gene3D" id="3.20.20.140">
    <property type="entry name" value="Metal-dependent hydrolases"/>
    <property type="match status" value="1"/>
</dbReference>
<sequence length="441" mass="48880" precursor="true">MTYPAFCRRSFLKAGSLLPLAAMSGSSFADDAEPAAEPVFNEKIERDRQVALDILKPSKRDLEYGLALHRESLVFDAYGFAPRAALDGAALASAIDAGASDIEVQDLREEMSMTRYVHDAAERAEFEQAWKAAGVTCIFQNAGEEGQDPLRLIKRLARFTYATDHLPEFMSKAATPDDVEQAWKEGRHCLYLTGNGVPLTQQWVSTHDELRYVRIFFQLGIRMMHVTYNRRNMLGDGCAEPSNAGLSDFGREAVREMNRVGVIVDVAHSGWQTSLEAAKASEKPMVASHTTCAALHEHIRSKPDNVIEAIADTGGYVGICCIPRFLEGSGDIGRFIEHIAYVVDRFGEDHVAIGTDVAYQSRNAGRENDKIPRRPKSRTRWAALWPPDPYKTTAAANRSLAWTNWPLFTVGLVQRGYSDDQIRKIVGGNVMRVARAALGDE</sequence>
<dbReference type="Pfam" id="PF01244">
    <property type="entry name" value="Peptidase_M19"/>
    <property type="match status" value="1"/>
</dbReference>
<dbReference type="PANTHER" id="PTHR10443:SF12">
    <property type="entry name" value="DIPEPTIDASE"/>
    <property type="match status" value="1"/>
</dbReference>
<accession>A0A517Z7C0</accession>
<evidence type="ECO:0000313" key="2">
    <source>
        <dbReference type="EMBL" id="QDU38370.1"/>
    </source>
</evidence>
<dbReference type="SUPFAM" id="SSF51556">
    <property type="entry name" value="Metallo-dependent hydrolases"/>
    <property type="match status" value="1"/>
</dbReference>
<dbReference type="KEGG" id="mri:Mal4_26970"/>
<feature type="chain" id="PRO_5022003960" evidence="1">
    <location>
        <begin position="30"/>
        <end position="441"/>
    </location>
</feature>
<dbReference type="GO" id="GO:0006508">
    <property type="term" value="P:proteolysis"/>
    <property type="evidence" value="ECO:0007669"/>
    <property type="project" value="InterPro"/>
</dbReference>
<keyword evidence="3" id="KW-1185">Reference proteome</keyword>
<dbReference type="PROSITE" id="PS51318">
    <property type="entry name" value="TAT"/>
    <property type="match status" value="1"/>
</dbReference>
<protein>
    <submittedName>
        <fullName evidence="2">Membrane dipeptidase (Peptidase family M19)</fullName>
    </submittedName>
</protein>
<dbReference type="PROSITE" id="PS51365">
    <property type="entry name" value="RENAL_DIPEPTIDASE_2"/>
    <property type="match status" value="1"/>
</dbReference>
<organism evidence="2 3">
    <name type="scientific">Maioricimonas rarisocia</name>
    <dbReference type="NCBI Taxonomy" id="2528026"/>
    <lineage>
        <taxon>Bacteria</taxon>
        <taxon>Pseudomonadati</taxon>
        <taxon>Planctomycetota</taxon>
        <taxon>Planctomycetia</taxon>
        <taxon>Planctomycetales</taxon>
        <taxon>Planctomycetaceae</taxon>
        <taxon>Maioricimonas</taxon>
    </lineage>
</organism>
<dbReference type="InterPro" id="IPR032466">
    <property type="entry name" value="Metal_Hydrolase"/>
</dbReference>
<dbReference type="OrthoDB" id="9804920at2"/>
<dbReference type="EMBL" id="CP036275">
    <property type="protein sequence ID" value="QDU38370.1"/>
    <property type="molecule type" value="Genomic_DNA"/>
</dbReference>
<dbReference type="GO" id="GO:0070573">
    <property type="term" value="F:metallodipeptidase activity"/>
    <property type="evidence" value="ECO:0007669"/>
    <property type="project" value="InterPro"/>
</dbReference>
<dbReference type="Proteomes" id="UP000320496">
    <property type="component" value="Chromosome"/>
</dbReference>
<reference evidence="2 3" key="1">
    <citation type="submission" date="2019-02" db="EMBL/GenBank/DDBJ databases">
        <title>Deep-cultivation of Planctomycetes and their phenomic and genomic characterization uncovers novel biology.</title>
        <authorList>
            <person name="Wiegand S."/>
            <person name="Jogler M."/>
            <person name="Boedeker C."/>
            <person name="Pinto D."/>
            <person name="Vollmers J."/>
            <person name="Rivas-Marin E."/>
            <person name="Kohn T."/>
            <person name="Peeters S.H."/>
            <person name="Heuer A."/>
            <person name="Rast P."/>
            <person name="Oberbeckmann S."/>
            <person name="Bunk B."/>
            <person name="Jeske O."/>
            <person name="Meyerdierks A."/>
            <person name="Storesund J.E."/>
            <person name="Kallscheuer N."/>
            <person name="Luecker S."/>
            <person name="Lage O.M."/>
            <person name="Pohl T."/>
            <person name="Merkel B.J."/>
            <person name="Hornburger P."/>
            <person name="Mueller R.-W."/>
            <person name="Bruemmer F."/>
            <person name="Labrenz M."/>
            <person name="Spormann A.M."/>
            <person name="Op den Camp H."/>
            <person name="Overmann J."/>
            <person name="Amann R."/>
            <person name="Jetten M.S.M."/>
            <person name="Mascher T."/>
            <person name="Medema M.H."/>
            <person name="Devos D.P."/>
            <person name="Kaster A.-K."/>
            <person name="Ovreas L."/>
            <person name="Rohde M."/>
            <person name="Galperin M.Y."/>
            <person name="Jogler C."/>
        </authorList>
    </citation>
    <scope>NUCLEOTIDE SEQUENCE [LARGE SCALE GENOMIC DNA]</scope>
    <source>
        <strain evidence="2 3">Mal4</strain>
    </source>
</reference>